<dbReference type="AlphaFoldDB" id="A0A370KTF1"/>
<reference evidence="1 2" key="1">
    <citation type="submission" date="2017-03" db="EMBL/GenBank/DDBJ databases">
        <title>Genome analysis of Rhizobial strains effectives or ineffectives for nitrogen fixation isolated from bean seeds.</title>
        <authorList>
            <person name="Peralta H."/>
            <person name="Aguilar-Vera A."/>
            <person name="Mora Y."/>
            <person name="Vargas-Lagunas C."/>
            <person name="Girard L."/>
            <person name="Mora J."/>
        </authorList>
    </citation>
    <scope>NUCLEOTIDE SEQUENCE [LARGE SCALE GENOMIC DNA]</scope>
    <source>
        <strain evidence="1 2">CCGM3</strain>
    </source>
</reference>
<protein>
    <submittedName>
        <fullName evidence="1">Uncharacterized protein</fullName>
    </submittedName>
</protein>
<accession>A0A370KTF1</accession>
<gene>
    <name evidence="1" type="ORF">B5K06_08140</name>
</gene>
<proteinExistence type="predicted"/>
<dbReference type="Proteomes" id="UP000254939">
    <property type="component" value="Unassembled WGS sequence"/>
</dbReference>
<name>A0A370KTF1_9HYPH</name>
<evidence type="ECO:0000313" key="1">
    <source>
        <dbReference type="EMBL" id="RDJ13927.1"/>
    </source>
</evidence>
<organism evidence="1 2">
    <name type="scientific">Rhizobium grahamii</name>
    <dbReference type="NCBI Taxonomy" id="1120045"/>
    <lineage>
        <taxon>Bacteria</taxon>
        <taxon>Pseudomonadati</taxon>
        <taxon>Pseudomonadota</taxon>
        <taxon>Alphaproteobacteria</taxon>
        <taxon>Hyphomicrobiales</taxon>
        <taxon>Rhizobiaceae</taxon>
        <taxon>Rhizobium/Agrobacterium group</taxon>
        <taxon>Rhizobium</taxon>
    </lineage>
</organism>
<dbReference type="EMBL" id="NAAC01000007">
    <property type="protein sequence ID" value="RDJ13927.1"/>
    <property type="molecule type" value="Genomic_DNA"/>
</dbReference>
<comment type="caution">
    <text evidence="1">The sequence shown here is derived from an EMBL/GenBank/DDBJ whole genome shotgun (WGS) entry which is preliminary data.</text>
</comment>
<sequence length="71" mass="7769">MLPSNKKPMIDTYKKDGEPTAISIAILKAVPIRCCSLGSTASCKSSSNARRRFLISIDKIAWFLPTNSLPD</sequence>
<evidence type="ECO:0000313" key="2">
    <source>
        <dbReference type="Proteomes" id="UP000254939"/>
    </source>
</evidence>